<dbReference type="EC" id="2.4.1.-" evidence="12"/>
<evidence type="ECO:0000256" key="7">
    <source>
        <dbReference type="ARBA" id="ARBA00022824"/>
    </source>
</evidence>
<dbReference type="GO" id="GO:0052917">
    <property type="term" value="F:dol-P-Man:Man(7)GlcNAc(2)-PP-Dol alpha-1,6-mannosyltransferase activity"/>
    <property type="evidence" value="ECO:0007669"/>
    <property type="project" value="UniProtKB-EC"/>
</dbReference>
<feature type="transmembrane region" description="Helical" evidence="12">
    <location>
        <begin position="289"/>
        <end position="310"/>
    </location>
</feature>
<keyword evidence="13" id="KW-0732">Signal</keyword>
<gene>
    <name evidence="14" type="primary">Alg12</name>
    <name evidence="14" type="ORF">N1851_026647</name>
</gene>
<evidence type="ECO:0000256" key="10">
    <source>
        <dbReference type="ARBA" id="ARBA00044721"/>
    </source>
</evidence>
<comment type="caution">
    <text evidence="14">The sequence shown here is derived from an EMBL/GenBank/DDBJ whole genome shotgun (WGS) entry which is preliminary data.</text>
</comment>
<dbReference type="InterPro" id="IPR005599">
    <property type="entry name" value="GPI_mannosylTrfase"/>
</dbReference>
<dbReference type="EMBL" id="JAOPHQ010004955">
    <property type="protein sequence ID" value="KAK0137159.1"/>
    <property type="molecule type" value="Genomic_DNA"/>
</dbReference>
<evidence type="ECO:0000256" key="1">
    <source>
        <dbReference type="ARBA" id="ARBA00004477"/>
    </source>
</evidence>
<evidence type="ECO:0000256" key="13">
    <source>
        <dbReference type="SAM" id="SignalP"/>
    </source>
</evidence>
<sequence length="472" mass="52874">MAEKRSESGLLLLLLLISVSLLHLFICPFTKVEESFNLQAAHDILYHRLDFDRYDHHEFPGVVPRTFLGPLFVSALVSPLVVLSSLLDVPKIYTQLMVRGCLGACVVAALWHMQKEVRKQFGSTVALLFCLMCASQFHLMFYCSRTLPNVFALPLVVVACTAWMAQRHRLFIALSAVVIIVFRVELCLLLGLMLMMSLVRRRLGLLELICYAVPAGILALALSVCVDSFFWRRLLWPEVNLSLPVVLLLGSAPGPGLHPAPDARTRALLVPSLGFVLLYSLLPHKELRFIIYTFPLLNLAAARGSSYILSNYHKSWLYKLGSLLVIGQLLGNAAFSGVSLYVSHHNYPGGRALQELDQRVPATAAVSVHMDPYVAETGVSRFLQQRPTWKYDKREDVSPGHPVMKTYSHIIMEINATSIRLLQDTHLPLVFIPGYEQVVFTPAHLPPFRVQLQDKVVILQRKDFTASPSDGR</sequence>
<comment type="subcellular location">
    <subcellularLocation>
        <location evidence="1 12">Endoplasmic reticulum membrane</location>
        <topology evidence="1 12">Multi-pass membrane protein</topology>
    </subcellularLocation>
</comment>
<feature type="transmembrane region" description="Helical" evidence="12">
    <location>
        <begin position="208"/>
        <end position="231"/>
    </location>
</feature>
<organism evidence="14 15">
    <name type="scientific">Merluccius polli</name>
    <name type="common">Benguela hake</name>
    <name type="synonym">Merluccius cadenati</name>
    <dbReference type="NCBI Taxonomy" id="89951"/>
    <lineage>
        <taxon>Eukaryota</taxon>
        <taxon>Metazoa</taxon>
        <taxon>Chordata</taxon>
        <taxon>Craniata</taxon>
        <taxon>Vertebrata</taxon>
        <taxon>Euteleostomi</taxon>
        <taxon>Actinopterygii</taxon>
        <taxon>Neopterygii</taxon>
        <taxon>Teleostei</taxon>
        <taxon>Neoteleostei</taxon>
        <taxon>Acanthomorphata</taxon>
        <taxon>Zeiogadaria</taxon>
        <taxon>Gadariae</taxon>
        <taxon>Gadiformes</taxon>
        <taxon>Gadoidei</taxon>
        <taxon>Merlucciidae</taxon>
        <taxon>Merluccius</taxon>
    </lineage>
</organism>
<feature type="transmembrane region" description="Helical" evidence="12">
    <location>
        <begin position="316"/>
        <end position="342"/>
    </location>
</feature>
<evidence type="ECO:0000256" key="6">
    <source>
        <dbReference type="ARBA" id="ARBA00022692"/>
    </source>
</evidence>
<keyword evidence="8 12" id="KW-1133">Transmembrane helix</keyword>
<feature type="transmembrane region" description="Helical" evidence="12">
    <location>
        <begin position="120"/>
        <end position="139"/>
    </location>
</feature>
<feature type="chain" id="PRO_5041451342" description="Mannosyltransferase" evidence="13">
    <location>
        <begin position="23"/>
        <end position="472"/>
    </location>
</feature>
<keyword evidence="5" id="KW-0808">Transferase</keyword>
<keyword evidence="6 12" id="KW-0812">Transmembrane</keyword>
<evidence type="ECO:0000256" key="4">
    <source>
        <dbReference type="ARBA" id="ARBA00022676"/>
    </source>
</evidence>
<comment type="catalytic activity">
    <reaction evidence="11">
        <text>an alpha-D-Man-(1-&gt;2)-alpha-D-Man-(1-&gt;2)-alpha-D-Man-(1-&gt;3)-[alpha-D-Man-(1-&gt;2)-alpha-D-Man-(1-&gt;3)-alpha-D-Man-(1-&gt;6)]-beta-D-Man-(1-&gt;4)-beta-D-GlcNAc-(1-&gt;4)-alpha-D-GlcNAc-diphospho-di-trans,poly-cis-dolichol + a di-trans,poly-cis-dolichyl beta-D-mannosyl phosphate = an alpha-D-Man-(1-&gt;2)-alpha-D-Man-(1-&gt;2)-alpha-D-Man-(1-&gt;3)-[alpha-D-Man-(1-&gt;2)-alpha-D-Man-(1-&gt;3)-[alpha-D-Man-(1-&gt;6)]-alpha-D-Man-(1-&gt;6)]-beta-D-Man-(1-&gt;4)-beta-D-GlcNAc-(1-&gt;4)-alpha-D-GlcNAc-diphospho-di-trans,poly-cis-dolichol + a di-trans,poly-cis-dolichyl phosphate + H(+)</text>
        <dbReference type="Rhea" id="RHEA:29535"/>
        <dbReference type="Rhea" id="RHEA-COMP:19498"/>
        <dbReference type="Rhea" id="RHEA-COMP:19501"/>
        <dbReference type="Rhea" id="RHEA-COMP:19518"/>
        <dbReference type="Rhea" id="RHEA-COMP:19519"/>
        <dbReference type="ChEBI" id="CHEBI:15378"/>
        <dbReference type="ChEBI" id="CHEBI:57683"/>
        <dbReference type="ChEBI" id="CHEBI:58211"/>
        <dbReference type="ChEBI" id="CHEBI:132517"/>
        <dbReference type="ChEBI" id="CHEBI:132519"/>
        <dbReference type="EC" id="2.4.1.260"/>
    </reaction>
    <physiologicalReaction direction="left-to-right" evidence="11">
        <dbReference type="Rhea" id="RHEA:29536"/>
    </physiologicalReaction>
</comment>
<protein>
    <recommendedName>
        <fullName evidence="12">Mannosyltransferase</fullName>
        <ecNumber evidence="12">2.4.1.-</ecNumber>
    </recommendedName>
</protein>
<reference evidence="14" key="1">
    <citation type="journal article" date="2023" name="Front. Mar. Sci.">
        <title>A new Merluccius polli reference genome to investigate the effects of global change in West African waters.</title>
        <authorList>
            <person name="Mateo J.L."/>
            <person name="Blanco-Fernandez C."/>
            <person name="Garcia-Vazquez E."/>
            <person name="Machado-Schiaffino G."/>
        </authorList>
    </citation>
    <scope>NUCLEOTIDE SEQUENCE</scope>
    <source>
        <strain evidence="14">C29</strain>
        <tissue evidence="14">Fin</tissue>
    </source>
</reference>
<dbReference type="PANTHER" id="PTHR22760:SF1">
    <property type="entry name" value="DOL-P-MAN:MAN(7)GLCNAC(2)-PP-DOL ALPHA-1,6-MANNOSYLTRANSFERASE"/>
    <property type="match status" value="1"/>
</dbReference>
<dbReference type="Pfam" id="PF03901">
    <property type="entry name" value="Glyco_transf_22"/>
    <property type="match status" value="2"/>
</dbReference>
<feature type="transmembrane region" description="Helical" evidence="12">
    <location>
        <begin position="146"/>
        <end position="165"/>
    </location>
</feature>
<dbReference type="GO" id="GO:0005789">
    <property type="term" value="C:endoplasmic reticulum membrane"/>
    <property type="evidence" value="ECO:0007669"/>
    <property type="project" value="UniProtKB-SubCell"/>
</dbReference>
<name>A0AA47MBE3_MERPO</name>
<comment type="similarity">
    <text evidence="3 12">Belongs to the glycosyltransferase 22 family.</text>
</comment>
<evidence type="ECO:0000256" key="9">
    <source>
        <dbReference type="ARBA" id="ARBA00023136"/>
    </source>
</evidence>
<comment type="function">
    <text evidence="10">Mannosyltransferase that operates in the biosynthetic pathway of dolichol-linked oligosaccharides, the glycan precursors employed in protein asparagine (N)-glycosylation. The assembly of dolichol-linked oligosaccharides begins on the cytosolic side of the endoplasmic reticulum membrane and finishes in its lumen. The sequential addition of sugars to dolichol pyrophosphate produces dolichol-linked oligosaccharides containing fourteen sugars, including two GlcNAcs, nine mannoses and three glucoses. Once assembled, the oligosaccharide is transferred from the lipid to nascent proteins by oligosaccharyltransferases. In the lumen of the endoplasmic reticulum, adds the eighth mannose residue in an alpha-1,6 linkage onto Man(7)GlcNAc(2)-PP-dolichol to produce Man(8)GlcNAc(2)-PP-dolichol.</text>
</comment>
<evidence type="ECO:0000256" key="3">
    <source>
        <dbReference type="ARBA" id="ARBA00007063"/>
    </source>
</evidence>
<feature type="signal peptide" evidence="13">
    <location>
        <begin position="1"/>
        <end position="22"/>
    </location>
</feature>
<dbReference type="PANTHER" id="PTHR22760">
    <property type="entry name" value="GLYCOSYLTRANSFERASE"/>
    <property type="match status" value="1"/>
</dbReference>
<feature type="transmembrane region" description="Helical" evidence="12">
    <location>
        <begin position="263"/>
        <end position="282"/>
    </location>
</feature>
<feature type="transmembrane region" description="Helical" evidence="12">
    <location>
        <begin position="171"/>
        <end position="196"/>
    </location>
</feature>
<evidence type="ECO:0000256" key="11">
    <source>
        <dbReference type="ARBA" id="ARBA00048899"/>
    </source>
</evidence>
<accession>A0AA47MBE3</accession>
<comment type="pathway">
    <text evidence="2">Protein modification; protein glycosylation.</text>
</comment>
<proteinExistence type="inferred from homology"/>
<evidence type="ECO:0000313" key="15">
    <source>
        <dbReference type="Proteomes" id="UP001174136"/>
    </source>
</evidence>
<keyword evidence="9 12" id="KW-0472">Membrane</keyword>
<feature type="transmembrane region" description="Helical" evidence="12">
    <location>
        <begin position="96"/>
        <end position="114"/>
    </location>
</feature>
<keyword evidence="4 12" id="KW-0328">Glycosyltransferase</keyword>
<feature type="transmembrane region" description="Helical" evidence="12">
    <location>
        <begin position="67"/>
        <end position="89"/>
    </location>
</feature>
<evidence type="ECO:0000256" key="5">
    <source>
        <dbReference type="ARBA" id="ARBA00022679"/>
    </source>
</evidence>
<keyword evidence="7 12" id="KW-0256">Endoplasmic reticulum</keyword>
<evidence type="ECO:0000256" key="12">
    <source>
        <dbReference type="RuleBase" id="RU363075"/>
    </source>
</evidence>
<evidence type="ECO:0000256" key="2">
    <source>
        <dbReference type="ARBA" id="ARBA00004922"/>
    </source>
</evidence>
<dbReference type="AlphaFoldDB" id="A0AA47MBE3"/>
<evidence type="ECO:0000313" key="14">
    <source>
        <dbReference type="EMBL" id="KAK0137159.1"/>
    </source>
</evidence>
<dbReference type="Proteomes" id="UP001174136">
    <property type="component" value="Unassembled WGS sequence"/>
</dbReference>
<evidence type="ECO:0000256" key="8">
    <source>
        <dbReference type="ARBA" id="ARBA00022989"/>
    </source>
</evidence>
<keyword evidence="15" id="KW-1185">Reference proteome</keyword>
<dbReference type="GO" id="GO:0006487">
    <property type="term" value="P:protein N-linked glycosylation"/>
    <property type="evidence" value="ECO:0007669"/>
    <property type="project" value="TreeGrafter"/>
</dbReference>